<accession>A0ABT6MSZ7</accession>
<dbReference type="InterPro" id="IPR015797">
    <property type="entry name" value="NUDIX_hydrolase-like_dom_sf"/>
</dbReference>
<dbReference type="InterPro" id="IPR020476">
    <property type="entry name" value="Nudix_hydrolase"/>
</dbReference>
<evidence type="ECO:0000313" key="5">
    <source>
        <dbReference type="EMBL" id="MDH7453223.1"/>
    </source>
</evidence>
<dbReference type="Gene3D" id="3.90.79.10">
    <property type="entry name" value="Nucleoside Triphosphate Pyrophosphohydrolase"/>
    <property type="match status" value="1"/>
</dbReference>
<gene>
    <name evidence="5" type="ORF">QF205_09110</name>
</gene>
<evidence type="ECO:0000256" key="2">
    <source>
        <dbReference type="ARBA" id="ARBA00022801"/>
    </source>
</evidence>
<dbReference type="CDD" id="cd02883">
    <property type="entry name" value="NUDIX_Hydrolase"/>
    <property type="match status" value="1"/>
</dbReference>
<proteinExistence type="inferred from homology"/>
<reference evidence="5" key="1">
    <citation type="journal article" date="2007" name="Int. J. Syst. Evol. Microbiol.">
        <title>Luteimonas composti sp. nov., a moderately thermophilic bacterium isolated from food waste.</title>
        <authorList>
            <person name="Young C.C."/>
            <person name="Kampfer P."/>
            <person name="Chen W.M."/>
            <person name="Yen W.S."/>
            <person name="Arun A.B."/>
            <person name="Lai W.A."/>
            <person name="Shen F.T."/>
            <person name="Rekha P.D."/>
            <person name="Lin K.Y."/>
            <person name="Chou J.H."/>
        </authorList>
    </citation>
    <scope>NUCLEOTIDE SEQUENCE</scope>
    <source>
        <strain evidence="5">CC-YY355</strain>
    </source>
</reference>
<comment type="caution">
    <text evidence="5">The sequence shown here is derived from an EMBL/GenBank/DDBJ whole genome shotgun (WGS) entry which is preliminary data.</text>
</comment>
<dbReference type="InterPro" id="IPR000086">
    <property type="entry name" value="NUDIX_hydrolase_dom"/>
</dbReference>
<name>A0ABT6MSZ7_9GAMM</name>
<keyword evidence="2 3" id="KW-0378">Hydrolase</keyword>
<organism evidence="5 6">
    <name type="scientific">Luteimonas composti</name>
    <dbReference type="NCBI Taxonomy" id="398257"/>
    <lineage>
        <taxon>Bacteria</taxon>
        <taxon>Pseudomonadati</taxon>
        <taxon>Pseudomonadota</taxon>
        <taxon>Gammaproteobacteria</taxon>
        <taxon>Lysobacterales</taxon>
        <taxon>Lysobacteraceae</taxon>
        <taxon>Luteimonas</taxon>
    </lineage>
</organism>
<comment type="similarity">
    <text evidence="3">Belongs to the Nudix hydrolase family.</text>
</comment>
<evidence type="ECO:0000256" key="1">
    <source>
        <dbReference type="ARBA" id="ARBA00001946"/>
    </source>
</evidence>
<keyword evidence="6" id="KW-1185">Reference proteome</keyword>
<dbReference type="Proteomes" id="UP001160550">
    <property type="component" value="Unassembled WGS sequence"/>
</dbReference>
<dbReference type="SUPFAM" id="SSF55811">
    <property type="entry name" value="Nudix"/>
    <property type="match status" value="1"/>
</dbReference>
<evidence type="ECO:0000313" key="6">
    <source>
        <dbReference type="Proteomes" id="UP001160550"/>
    </source>
</evidence>
<dbReference type="PANTHER" id="PTHR43046:SF16">
    <property type="entry name" value="ADP-RIBOSE PYROPHOSPHATASE YJHB-RELATED"/>
    <property type="match status" value="1"/>
</dbReference>
<evidence type="ECO:0000259" key="4">
    <source>
        <dbReference type="PROSITE" id="PS51462"/>
    </source>
</evidence>
<dbReference type="PROSITE" id="PS51462">
    <property type="entry name" value="NUDIX"/>
    <property type="match status" value="1"/>
</dbReference>
<dbReference type="PROSITE" id="PS00893">
    <property type="entry name" value="NUDIX_BOX"/>
    <property type="match status" value="1"/>
</dbReference>
<dbReference type="EMBL" id="JARYGX010000019">
    <property type="protein sequence ID" value="MDH7453223.1"/>
    <property type="molecule type" value="Genomic_DNA"/>
</dbReference>
<dbReference type="GO" id="GO:0016787">
    <property type="term" value="F:hydrolase activity"/>
    <property type="evidence" value="ECO:0007669"/>
    <property type="project" value="UniProtKB-KW"/>
</dbReference>
<dbReference type="RefSeq" id="WP_280942660.1">
    <property type="nucleotide sequence ID" value="NZ_JBHTKU010000004.1"/>
</dbReference>
<sequence>MDVPAPPIVNERGERLLAFRPASADPPSPPRFALALLLRQSRVLLVHNARRDVWELPGGWIDPGESARDCARREFREETGWRANHLSLRGWVLVGRGHEAPGDTCAGAVFAVRGRRVAPRAADGEILAATRWPLDALPPQTSAIDRWLIARIAAAGHDRGRLGAP</sequence>
<reference evidence="5" key="2">
    <citation type="submission" date="2023-04" db="EMBL/GenBank/DDBJ databases">
        <authorList>
            <person name="Sun J.-Q."/>
        </authorList>
    </citation>
    <scope>NUCLEOTIDE SEQUENCE</scope>
    <source>
        <strain evidence="5">CC-YY355</strain>
    </source>
</reference>
<comment type="cofactor">
    <cofactor evidence="1">
        <name>Mg(2+)</name>
        <dbReference type="ChEBI" id="CHEBI:18420"/>
    </cofactor>
</comment>
<dbReference type="PANTHER" id="PTHR43046">
    <property type="entry name" value="GDP-MANNOSE MANNOSYL HYDROLASE"/>
    <property type="match status" value="1"/>
</dbReference>
<dbReference type="Pfam" id="PF00293">
    <property type="entry name" value="NUDIX"/>
    <property type="match status" value="1"/>
</dbReference>
<evidence type="ECO:0000256" key="3">
    <source>
        <dbReference type="RuleBase" id="RU003476"/>
    </source>
</evidence>
<protein>
    <submittedName>
        <fullName evidence="5">NUDIX hydrolase</fullName>
        <ecNumber evidence="5">3.6.-.-</ecNumber>
    </submittedName>
</protein>
<feature type="domain" description="Nudix hydrolase" evidence="4">
    <location>
        <begin position="27"/>
        <end position="154"/>
    </location>
</feature>
<dbReference type="PRINTS" id="PR00502">
    <property type="entry name" value="NUDIXFAMILY"/>
</dbReference>
<dbReference type="EC" id="3.6.-.-" evidence="5"/>
<dbReference type="InterPro" id="IPR020084">
    <property type="entry name" value="NUDIX_hydrolase_CS"/>
</dbReference>